<feature type="domain" description="Secretion system C-terminal sorting" evidence="3">
    <location>
        <begin position="364"/>
        <end position="440"/>
    </location>
</feature>
<keyword evidence="1 2" id="KW-0732">Signal</keyword>
<sequence length="441" mass="48235">MKHLLLFTFIILPFAFLQGQPAYSDANGTIAILIGSGDGWTFNGAWGGASQTWLNSGQVMNPPSDTAWAERDLSDFAGTSKYVYVMWHKNGGFRADAARYRVYDGSGDIYSGTANQWAHADGISRQDDTFSGWLLLDNKKINITASTKLRVSQDAPVIGGQEFMQNDAILLSDFPIIDNTSLGATSNFEVFPSLSGDSDGEQGVGHHWGMQGLGYQYTVTNGNSFTTTLSPSVFTDLLEEDYVVQVSWDYLNTDDINVTNAKYSVNSVETSDTVNQNREASNQGGSFVSGNSYGSWSGFYSLAGQHAHTTVSPVNVSSTYNSALQGTKRLLYDMIRFVPVSQLGTLSTDNFNFEKKGDVGLRNYPNPFNNETTFSYSLPNSGKVSIRIYNSIGVSVSEILNETQAKGSHTINYKNQNLVTGVYYCVLKFNGKATTNKLIVN</sequence>
<dbReference type="Proteomes" id="UP001176891">
    <property type="component" value="Unassembled WGS sequence"/>
</dbReference>
<dbReference type="Pfam" id="PF18962">
    <property type="entry name" value="Por_Secre_tail"/>
    <property type="match status" value="1"/>
</dbReference>
<dbReference type="EMBL" id="JAUOEM010000004">
    <property type="protein sequence ID" value="MDO5988526.1"/>
    <property type="molecule type" value="Genomic_DNA"/>
</dbReference>
<gene>
    <name evidence="4" type="ORF">Q4Q39_14025</name>
</gene>
<feature type="signal peptide" evidence="2">
    <location>
        <begin position="1"/>
        <end position="19"/>
    </location>
</feature>
<dbReference type="NCBIfam" id="TIGR04183">
    <property type="entry name" value="Por_Secre_tail"/>
    <property type="match status" value="1"/>
</dbReference>
<proteinExistence type="predicted"/>
<evidence type="ECO:0000313" key="4">
    <source>
        <dbReference type="EMBL" id="MDO5988526.1"/>
    </source>
</evidence>
<keyword evidence="5" id="KW-1185">Reference proteome</keyword>
<feature type="chain" id="PRO_5046116467" evidence="2">
    <location>
        <begin position="20"/>
        <end position="441"/>
    </location>
</feature>
<accession>A0ABT8X3I5</accession>
<evidence type="ECO:0000256" key="2">
    <source>
        <dbReference type="SAM" id="SignalP"/>
    </source>
</evidence>
<name>A0ABT8X3I5_9FLAO</name>
<dbReference type="Gene3D" id="2.60.40.4070">
    <property type="match status" value="1"/>
</dbReference>
<dbReference type="InterPro" id="IPR026444">
    <property type="entry name" value="Secre_tail"/>
</dbReference>
<comment type="caution">
    <text evidence="4">The sequence shown here is derived from an EMBL/GenBank/DDBJ whole genome shotgun (WGS) entry which is preliminary data.</text>
</comment>
<reference evidence="4" key="1">
    <citation type="submission" date="2023-07" db="EMBL/GenBank/DDBJ databases">
        <title>Two novel species in the genus Flavivirga.</title>
        <authorList>
            <person name="Kwon K."/>
        </authorList>
    </citation>
    <scope>NUCLEOTIDE SEQUENCE</scope>
    <source>
        <strain evidence="4">KACC 14157</strain>
    </source>
</reference>
<evidence type="ECO:0000313" key="5">
    <source>
        <dbReference type="Proteomes" id="UP001176891"/>
    </source>
</evidence>
<dbReference type="RefSeq" id="WP_303283139.1">
    <property type="nucleotide sequence ID" value="NZ_BAABCZ010000009.1"/>
</dbReference>
<evidence type="ECO:0000259" key="3">
    <source>
        <dbReference type="Pfam" id="PF18962"/>
    </source>
</evidence>
<protein>
    <submittedName>
        <fullName evidence="4">T9SS type A sorting domain-containing protein</fullName>
    </submittedName>
</protein>
<evidence type="ECO:0000256" key="1">
    <source>
        <dbReference type="ARBA" id="ARBA00022729"/>
    </source>
</evidence>
<organism evidence="4 5">
    <name type="scientific">Flavivirga amylovorans</name>
    <dbReference type="NCBI Taxonomy" id="870486"/>
    <lineage>
        <taxon>Bacteria</taxon>
        <taxon>Pseudomonadati</taxon>
        <taxon>Bacteroidota</taxon>
        <taxon>Flavobacteriia</taxon>
        <taxon>Flavobacteriales</taxon>
        <taxon>Flavobacteriaceae</taxon>
        <taxon>Flavivirga</taxon>
    </lineage>
</organism>